<dbReference type="InterPro" id="IPR001461">
    <property type="entry name" value="Aspartic_peptidase_A1"/>
</dbReference>
<dbReference type="PANTHER" id="PTHR47966:SF73">
    <property type="entry name" value="PEPTIDASE A1 DOMAIN-CONTAINING PROTEIN"/>
    <property type="match status" value="1"/>
</dbReference>
<evidence type="ECO:0000256" key="1">
    <source>
        <dbReference type="ARBA" id="ARBA00007447"/>
    </source>
</evidence>
<keyword evidence="4" id="KW-0732">Signal</keyword>
<comment type="similarity">
    <text evidence="1">Belongs to the peptidase A1 family.</text>
</comment>
<protein>
    <submittedName>
        <fullName evidence="6">Aspartic proteinase</fullName>
    </submittedName>
</protein>
<feature type="transmembrane region" description="Helical" evidence="3">
    <location>
        <begin position="519"/>
        <end position="541"/>
    </location>
</feature>
<feature type="chain" id="PRO_5045519058" evidence="4">
    <location>
        <begin position="22"/>
        <end position="618"/>
    </location>
</feature>
<accession>A0ABR2I372</accession>
<evidence type="ECO:0000313" key="7">
    <source>
        <dbReference type="Proteomes" id="UP001390339"/>
    </source>
</evidence>
<dbReference type="InterPro" id="IPR033121">
    <property type="entry name" value="PEPTIDASE_A1"/>
</dbReference>
<dbReference type="Pfam" id="PF00026">
    <property type="entry name" value="Asp"/>
    <property type="match status" value="1"/>
</dbReference>
<proteinExistence type="inferred from homology"/>
<feature type="signal peptide" evidence="4">
    <location>
        <begin position="1"/>
        <end position="21"/>
    </location>
</feature>
<name>A0ABR2I372_9PEZI</name>
<gene>
    <name evidence="6" type="ORF">PGQ11_012460</name>
</gene>
<evidence type="ECO:0000256" key="4">
    <source>
        <dbReference type="SAM" id="SignalP"/>
    </source>
</evidence>
<reference evidence="6 7" key="1">
    <citation type="journal article" date="2024" name="IMA Fungus">
        <title>Apiospora arundinis, a panoply of carbohydrate-active enzymes and secondary metabolites.</title>
        <authorList>
            <person name="Sorensen T."/>
            <person name="Petersen C."/>
            <person name="Muurmann A.T."/>
            <person name="Christiansen J.V."/>
            <person name="Brundto M.L."/>
            <person name="Overgaard C.K."/>
            <person name="Boysen A.T."/>
            <person name="Wollenberg R.D."/>
            <person name="Larsen T.O."/>
            <person name="Sorensen J.L."/>
            <person name="Nielsen K.L."/>
            <person name="Sondergaard T.E."/>
        </authorList>
    </citation>
    <scope>NUCLEOTIDE SEQUENCE [LARGE SCALE GENOMIC DNA]</scope>
    <source>
        <strain evidence="6 7">AAU 773</strain>
    </source>
</reference>
<sequence length="618" mass="66063">MKTSIRLVAVAIAALTTGAHAQLLFPFERQIPQPAQQQRRSALEDRDGALKYSNSNPEAATYVINVTVGTPPQNVPVGLVLSDSHSWIRDAAPCYRRYGGLSSKYYATEMEKCLLNTFKANESSTLVVEKASTYSYSNKTFSVTYLDGQKAYGVSVRDSMGLPGGVQVGNLTLGLASSGDGSSGRLSLGFNSTSSYSSPSTDPSFVDRLLAEGKINSKAFSMWLDNKEGTTGNLLLGAVDKSAFEAPLVRFNLQKSGYNNRGSYTTAKGFSAQVISFNTSDTSDGVLSPVKNQTVLPLVTIDPTLTVSTLPQDLAEKLWTMAGAAYDPAYLVATIPCSQRDSVKGRVGVQFSSNVGPNLTFPLSDLVLPMDTWSKRYYYNYDNDYYYDDDDYTSSKKAKDKAASTCLFGVQNATASRYSSDPDFTIGAPFLKRSYLVFDIASKEMAMAPVKFGATSTKDDVIPFPTYGANIPESTSSHCWESDTYYSSSYNCSYHKNSRGGGSGSSGGDNDYGLSGSTIGMIVGMVIFILAMLGVAIWGIVTCVRDNRRLRSGDASMYTAQTKNAMDQEKGAAASVAAPAPAHLPPSNGAADTATPGAAPVLPSIPESSQPAHPPRVS</sequence>
<evidence type="ECO:0000313" key="6">
    <source>
        <dbReference type="EMBL" id="KAK8856548.1"/>
    </source>
</evidence>
<feature type="compositionally biased region" description="Low complexity" evidence="2">
    <location>
        <begin position="572"/>
        <end position="600"/>
    </location>
</feature>
<dbReference type="EMBL" id="JAPCWZ010000007">
    <property type="protein sequence ID" value="KAK8856548.1"/>
    <property type="molecule type" value="Genomic_DNA"/>
</dbReference>
<evidence type="ECO:0000256" key="2">
    <source>
        <dbReference type="SAM" id="MobiDB-lite"/>
    </source>
</evidence>
<feature type="domain" description="Peptidase A1" evidence="5">
    <location>
        <begin position="62"/>
        <end position="448"/>
    </location>
</feature>
<dbReference type="PRINTS" id="PR00792">
    <property type="entry name" value="PEPSIN"/>
</dbReference>
<dbReference type="InterPro" id="IPR021109">
    <property type="entry name" value="Peptidase_aspartic_dom_sf"/>
</dbReference>
<feature type="region of interest" description="Disordered" evidence="2">
    <location>
        <begin position="564"/>
        <end position="618"/>
    </location>
</feature>
<keyword evidence="7" id="KW-1185">Reference proteome</keyword>
<keyword evidence="3" id="KW-0472">Membrane</keyword>
<keyword evidence="3" id="KW-0812">Transmembrane</keyword>
<organism evidence="6 7">
    <name type="scientific">Apiospora arundinis</name>
    <dbReference type="NCBI Taxonomy" id="335852"/>
    <lineage>
        <taxon>Eukaryota</taxon>
        <taxon>Fungi</taxon>
        <taxon>Dikarya</taxon>
        <taxon>Ascomycota</taxon>
        <taxon>Pezizomycotina</taxon>
        <taxon>Sordariomycetes</taxon>
        <taxon>Xylariomycetidae</taxon>
        <taxon>Amphisphaeriales</taxon>
        <taxon>Apiosporaceae</taxon>
        <taxon>Apiospora</taxon>
    </lineage>
</organism>
<comment type="caution">
    <text evidence="6">The sequence shown here is derived from an EMBL/GenBank/DDBJ whole genome shotgun (WGS) entry which is preliminary data.</text>
</comment>
<dbReference type="Proteomes" id="UP001390339">
    <property type="component" value="Unassembled WGS sequence"/>
</dbReference>
<dbReference type="SUPFAM" id="SSF50630">
    <property type="entry name" value="Acid proteases"/>
    <property type="match status" value="1"/>
</dbReference>
<dbReference type="Gene3D" id="2.40.70.10">
    <property type="entry name" value="Acid Proteases"/>
    <property type="match status" value="2"/>
</dbReference>
<dbReference type="PROSITE" id="PS51767">
    <property type="entry name" value="PEPTIDASE_A1"/>
    <property type="match status" value="1"/>
</dbReference>
<evidence type="ECO:0000256" key="3">
    <source>
        <dbReference type="SAM" id="Phobius"/>
    </source>
</evidence>
<keyword evidence="3" id="KW-1133">Transmembrane helix</keyword>
<dbReference type="PANTHER" id="PTHR47966">
    <property type="entry name" value="BETA-SITE APP-CLEAVING ENZYME, ISOFORM A-RELATED"/>
    <property type="match status" value="1"/>
</dbReference>
<evidence type="ECO:0000259" key="5">
    <source>
        <dbReference type="PROSITE" id="PS51767"/>
    </source>
</evidence>